<sequence length="265" mass="28232">MRRAVLSAALAAATLIGGAAPAAMAQQEVMPRVPMPPSASASRMEVAQLGQRRHTRALRKREGSALRRLGGARIEARVGLDSFETESGAKAEGPTYGGSIGYDHLLFRTAYGGLFLGGFASYDQAAGDDAVFAQDLDNGAGGVTHVEATSGFGRDLEVGVRAGWMTSRVTLYALAALSDQMRTDTVVTTVTTTTDNPDDPRNPVVTESEPDTVVDVTRIAEGWRVGGGAELRLVGDLYAKAEYRYSVYDEDEKRQQVVTGLGLRF</sequence>
<comment type="caution">
    <text evidence="4">The sequence shown here is derived from an EMBL/GenBank/DDBJ whole genome shotgun (WGS) entry which is preliminary data.</text>
</comment>
<evidence type="ECO:0000256" key="2">
    <source>
        <dbReference type="SAM" id="SignalP"/>
    </source>
</evidence>
<feature type="domain" description="Outer membrane protein beta-barrel" evidence="3">
    <location>
        <begin position="70"/>
        <end position="265"/>
    </location>
</feature>
<dbReference type="InterPro" id="IPR011250">
    <property type="entry name" value="OMP/PagP_B-barrel"/>
</dbReference>
<name>A0A840I575_9PROT</name>
<evidence type="ECO:0000259" key="3">
    <source>
        <dbReference type="Pfam" id="PF13505"/>
    </source>
</evidence>
<organism evidence="4 5">
    <name type="scientific">Parvularcula dongshanensis</name>
    <dbReference type="NCBI Taxonomy" id="1173995"/>
    <lineage>
        <taxon>Bacteria</taxon>
        <taxon>Pseudomonadati</taxon>
        <taxon>Pseudomonadota</taxon>
        <taxon>Alphaproteobacteria</taxon>
        <taxon>Parvularculales</taxon>
        <taxon>Parvularculaceae</taxon>
        <taxon>Parvularcula</taxon>
    </lineage>
</organism>
<reference evidence="4 5" key="1">
    <citation type="submission" date="2020-08" db="EMBL/GenBank/DDBJ databases">
        <title>Genomic Encyclopedia of Type Strains, Phase IV (KMG-IV): sequencing the most valuable type-strain genomes for metagenomic binning, comparative biology and taxonomic classification.</title>
        <authorList>
            <person name="Goeker M."/>
        </authorList>
    </citation>
    <scope>NUCLEOTIDE SEQUENCE [LARGE SCALE GENOMIC DNA]</scope>
    <source>
        <strain evidence="4 5">DSM 102850</strain>
    </source>
</reference>
<dbReference type="InterPro" id="IPR027385">
    <property type="entry name" value="Beta-barrel_OMP"/>
</dbReference>
<gene>
    <name evidence="4" type="ORF">GGQ59_001970</name>
</gene>
<protein>
    <submittedName>
        <fullName evidence="4">Outer membrane immunogenic protein</fullName>
    </submittedName>
</protein>
<dbReference type="SUPFAM" id="SSF56925">
    <property type="entry name" value="OMPA-like"/>
    <property type="match status" value="1"/>
</dbReference>
<feature type="chain" id="PRO_5032396931" evidence="2">
    <location>
        <begin position="26"/>
        <end position="265"/>
    </location>
</feature>
<dbReference type="AlphaFoldDB" id="A0A840I575"/>
<feature type="signal peptide" evidence="2">
    <location>
        <begin position="1"/>
        <end position="25"/>
    </location>
</feature>
<evidence type="ECO:0000256" key="1">
    <source>
        <dbReference type="ARBA" id="ARBA00022729"/>
    </source>
</evidence>
<dbReference type="RefSeq" id="WP_183818039.1">
    <property type="nucleotide sequence ID" value="NZ_JACHOB010000004.1"/>
</dbReference>
<dbReference type="Pfam" id="PF13505">
    <property type="entry name" value="OMP_b-brl"/>
    <property type="match status" value="1"/>
</dbReference>
<evidence type="ECO:0000313" key="5">
    <source>
        <dbReference type="Proteomes" id="UP000563524"/>
    </source>
</evidence>
<proteinExistence type="predicted"/>
<accession>A0A840I575</accession>
<keyword evidence="5" id="KW-1185">Reference proteome</keyword>
<keyword evidence="1 2" id="KW-0732">Signal</keyword>
<dbReference type="EMBL" id="JACHOB010000004">
    <property type="protein sequence ID" value="MBB4659433.1"/>
    <property type="molecule type" value="Genomic_DNA"/>
</dbReference>
<dbReference type="Proteomes" id="UP000563524">
    <property type="component" value="Unassembled WGS sequence"/>
</dbReference>
<evidence type="ECO:0000313" key="4">
    <source>
        <dbReference type="EMBL" id="MBB4659433.1"/>
    </source>
</evidence>